<dbReference type="RefSeq" id="WP_244708255.1">
    <property type="nucleotide sequence ID" value="NZ_CP095073.1"/>
</dbReference>
<comment type="subunit">
    <text evidence="4">Homotetramer.</text>
</comment>
<proteinExistence type="inferred from homology"/>
<organism evidence="11 12">
    <name type="scientific">Halobacillus salinarum</name>
    <dbReference type="NCBI Taxonomy" id="2932257"/>
    <lineage>
        <taxon>Bacteria</taxon>
        <taxon>Bacillati</taxon>
        <taxon>Bacillota</taxon>
        <taxon>Bacilli</taxon>
        <taxon>Bacillales</taxon>
        <taxon>Bacillaceae</taxon>
        <taxon>Halobacillus</taxon>
    </lineage>
</organism>
<evidence type="ECO:0000256" key="5">
    <source>
        <dbReference type="ARBA" id="ARBA00012684"/>
    </source>
</evidence>
<comment type="similarity">
    <text evidence="3 9">Belongs to the TenA family.</text>
</comment>
<evidence type="ECO:0000256" key="8">
    <source>
        <dbReference type="ARBA" id="ARBA00048337"/>
    </source>
</evidence>
<comment type="function">
    <text evidence="9">Catalyzes an amino-pyrimidine hydrolysis reaction at the C5' of the pyrimidine moiety of thiamine compounds, a reaction that is part of a thiamine salvage pathway.</text>
</comment>
<dbReference type="SUPFAM" id="SSF48613">
    <property type="entry name" value="Heme oxygenase-like"/>
    <property type="match status" value="1"/>
</dbReference>
<gene>
    <name evidence="11" type="primary">tenA</name>
    <name evidence="11" type="ORF">MUN89_13090</name>
</gene>
<dbReference type="Proteomes" id="UP000831787">
    <property type="component" value="Chromosome"/>
</dbReference>
<dbReference type="InterPro" id="IPR016084">
    <property type="entry name" value="Haem_Oase-like_multi-hlx"/>
</dbReference>
<accession>A0ABY4EEJ4</accession>
<dbReference type="NCBIfam" id="TIGR04306">
    <property type="entry name" value="salvage_TenA"/>
    <property type="match status" value="1"/>
</dbReference>
<keyword evidence="9" id="KW-0378">Hydrolase</keyword>
<dbReference type="EC" id="3.5.99.2" evidence="5 9"/>
<keyword evidence="7 9" id="KW-0784">Thiamine biosynthesis</keyword>
<evidence type="ECO:0000256" key="2">
    <source>
        <dbReference type="ARBA" id="ARBA00004948"/>
    </source>
</evidence>
<keyword evidence="12" id="KW-1185">Reference proteome</keyword>
<comment type="catalytic activity">
    <reaction evidence="8 9">
        <text>thiamine + H2O = 5-(2-hydroxyethyl)-4-methylthiazole + 4-amino-5-hydroxymethyl-2-methylpyrimidine + H(+)</text>
        <dbReference type="Rhea" id="RHEA:17509"/>
        <dbReference type="ChEBI" id="CHEBI:15377"/>
        <dbReference type="ChEBI" id="CHEBI:15378"/>
        <dbReference type="ChEBI" id="CHEBI:16892"/>
        <dbReference type="ChEBI" id="CHEBI:17957"/>
        <dbReference type="ChEBI" id="CHEBI:18385"/>
        <dbReference type="EC" id="3.5.99.2"/>
    </reaction>
</comment>
<dbReference type="InterPro" id="IPR027574">
    <property type="entry name" value="Thiaminase_II"/>
</dbReference>
<dbReference type="PANTHER" id="PTHR43198">
    <property type="entry name" value="BIFUNCTIONAL TH2 PROTEIN"/>
    <property type="match status" value="1"/>
</dbReference>
<dbReference type="Gene3D" id="1.20.910.10">
    <property type="entry name" value="Heme oxygenase-like"/>
    <property type="match status" value="1"/>
</dbReference>
<evidence type="ECO:0000256" key="3">
    <source>
        <dbReference type="ARBA" id="ARBA00010264"/>
    </source>
</evidence>
<comment type="catalytic activity">
    <reaction evidence="1 9">
        <text>4-amino-5-aminomethyl-2-methylpyrimidine + H2O = 4-amino-5-hydroxymethyl-2-methylpyrimidine + NH4(+)</text>
        <dbReference type="Rhea" id="RHEA:31799"/>
        <dbReference type="ChEBI" id="CHEBI:15377"/>
        <dbReference type="ChEBI" id="CHEBI:16892"/>
        <dbReference type="ChEBI" id="CHEBI:28938"/>
        <dbReference type="ChEBI" id="CHEBI:63416"/>
        <dbReference type="EC" id="3.5.99.2"/>
    </reaction>
</comment>
<comment type="pathway">
    <text evidence="2 9">Cofactor biosynthesis; thiamine diphosphate biosynthesis.</text>
</comment>
<reference evidence="11 12" key="1">
    <citation type="submission" date="2022-04" db="EMBL/GenBank/DDBJ databases">
        <title>Halobacillus sp. isolated from saltern.</title>
        <authorList>
            <person name="Won M."/>
            <person name="Lee C.-M."/>
            <person name="Woen H.-Y."/>
            <person name="Kwon S.-W."/>
        </authorList>
    </citation>
    <scope>NUCLEOTIDE SEQUENCE [LARGE SCALE GENOMIC DNA]</scope>
    <source>
        <strain evidence="11 12">SSBR10-3</strain>
    </source>
</reference>
<evidence type="ECO:0000256" key="7">
    <source>
        <dbReference type="ARBA" id="ARBA00022977"/>
    </source>
</evidence>
<dbReference type="InterPro" id="IPR050967">
    <property type="entry name" value="Thiamine_Salvage_TenA"/>
</dbReference>
<evidence type="ECO:0000259" key="10">
    <source>
        <dbReference type="Pfam" id="PF03070"/>
    </source>
</evidence>
<dbReference type="EMBL" id="CP095073">
    <property type="protein sequence ID" value="UOQ42895.1"/>
    <property type="molecule type" value="Genomic_DNA"/>
</dbReference>
<sequence length="225" mass="26207">MFTDRLFEKTSTIWEKYLEHPFVKEIGKGSLDLDKFQFFMEQDYLYLIDYCKVFALGSAKASRLEVMTIFSDLLHSTLNEEMELHRQYAEKLGMTRTQLENSTPSSTLSAYTSYMLQKSYQGSEADVAASVLACTWSYNFIGLNLAQTEGATEHPFYGDWINMYASDEFSQLASQMKQLMNELAEEKPEREKAELEAIFVHCSKLEYLFWDMAYDKQMWPQEISS</sequence>
<evidence type="ECO:0000313" key="11">
    <source>
        <dbReference type="EMBL" id="UOQ42895.1"/>
    </source>
</evidence>
<dbReference type="CDD" id="cd19366">
    <property type="entry name" value="TenA_C_BhTenA-like"/>
    <property type="match status" value="1"/>
</dbReference>
<dbReference type="Pfam" id="PF03070">
    <property type="entry name" value="TENA_THI-4"/>
    <property type="match status" value="1"/>
</dbReference>
<evidence type="ECO:0000256" key="6">
    <source>
        <dbReference type="ARBA" id="ARBA00013647"/>
    </source>
</evidence>
<feature type="domain" description="Thiaminase-2/PQQC" evidence="10">
    <location>
        <begin position="11"/>
        <end position="215"/>
    </location>
</feature>
<evidence type="ECO:0000256" key="1">
    <source>
        <dbReference type="ARBA" id="ARBA00001881"/>
    </source>
</evidence>
<evidence type="ECO:0000313" key="12">
    <source>
        <dbReference type="Proteomes" id="UP000831787"/>
    </source>
</evidence>
<dbReference type="InterPro" id="IPR004305">
    <property type="entry name" value="Thiaminase-2/PQQC"/>
</dbReference>
<name>A0ABY4EEJ4_9BACI</name>
<evidence type="ECO:0000256" key="4">
    <source>
        <dbReference type="ARBA" id="ARBA00011881"/>
    </source>
</evidence>
<evidence type="ECO:0000256" key="9">
    <source>
        <dbReference type="RuleBase" id="RU363093"/>
    </source>
</evidence>
<dbReference type="PANTHER" id="PTHR43198:SF2">
    <property type="entry name" value="SI:CH1073-67J19.1-RELATED"/>
    <property type="match status" value="1"/>
</dbReference>
<protein>
    <recommendedName>
        <fullName evidence="6 9">Aminopyrimidine aminohydrolase</fullName>
        <ecNumber evidence="5 9">3.5.99.2</ecNumber>
    </recommendedName>
</protein>